<organism evidence="1 2">
    <name type="scientific">Truncatella angustata</name>
    <dbReference type="NCBI Taxonomy" id="152316"/>
    <lineage>
        <taxon>Eukaryota</taxon>
        <taxon>Fungi</taxon>
        <taxon>Dikarya</taxon>
        <taxon>Ascomycota</taxon>
        <taxon>Pezizomycotina</taxon>
        <taxon>Sordariomycetes</taxon>
        <taxon>Xylariomycetidae</taxon>
        <taxon>Amphisphaeriales</taxon>
        <taxon>Sporocadaceae</taxon>
        <taxon>Truncatella</taxon>
    </lineage>
</organism>
<reference evidence="1" key="1">
    <citation type="journal article" date="2021" name="Nat. Commun.">
        <title>Genetic determinants of endophytism in the Arabidopsis root mycobiome.</title>
        <authorList>
            <person name="Mesny F."/>
            <person name="Miyauchi S."/>
            <person name="Thiergart T."/>
            <person name="Pickel B."/>
            <person name="Atanasova L."/>
            <person name="Karlsson M."/>
            <person name="Huettel B."/>
            <person name="Barry K.W."/>
            <person name="Haridas S."/>
            <person name="Chen C."/>
            <person name="Bauer D."/>
            <person name="Andreopoulos W."/>
            <person name="Pangilinan J."/>
            <person name="LaButti K."/>
            <person name="Riley R."/>
            <person name="Lipzen A."/>
            <person name="Clum A."/>
            <person name="Drula E."/>
            <person name="Henrissat B."/>
            <person name="Kohler A."/>
            <person name="Grigoriev I.V."/>
            <person name="Martin F.M."/>
            <person name="Hacquard S."/>
        </authorList>
    </citation>
    <scope>NUCLEOTIDE SEQUENCE</scope>
    <source>
        <strain evidence="1">MPI-SDFR-AT-0073</strain>
    </source>
</reference>
<sequence length="82" mass="9213">LRSNPHYSASSAKIPPPLGYIRGAERTLHLKSAGTVRNMLLQPRGWTYIAYVYRKFPTAGARLVRGFILSGHWLVIVQFSNS</sequence>
<gene>
    <name evidence="1" type="ORF">BKA67DRAFT_561865</name>
</gene>
<comment type="caution">
    <text evidence="1">The sequence shown here is derived from an EMBL/GenBank/DDBJ whole genome shotgun (WGS) entry which is preliminary data.</text>
</comment>
<feature type="non-terminal residue" evidence="1">
    <location>
        <position position="1"/>
    </location>
</feature>
<evidence type="ECO:0000313" key="1">
    <source>
        <dbReference type="EMBL" id="KAH6655787.1"/>
    </source>
</evidence>
<protein>
    <submittedName>
        <fullName evidence="1">Uncharacterized protein</fullName>
    </submittedName>
</protein>
<dbReference type="AlphaFoldDB" id="A0A9P8UP57"/>
<dbReference type="Proteomes" id="UP000758603">
    <property type="component" value="Unassembled WGS sequence"/>
</dbReference>
<evidence type="ECO:0000313" key="2">
    <source>
        <dbReference type="Proteomes" id="UP000758603"/>
    </source>
</evidence>
<name>A0A9P8UP57_9PEZI</name>
<dbReference type="EMBL" id="JAGPXC010000003">
    <property type="protein sequence ID" value="KAH6655787.1"/>
    <property type="molecule type" value="Genomic_DNA"/>
</dbReference>
<keyword evidence="2" id="KW-1185">Reference proteome</keyword>
<accession>A0A9P8UP57</accession>
<dbReference type="GeneID" id="70131447"/>
<proteinExistence type="predicted"/>
<dbReference type="RefSeq" id="XP_045960052.1">
    <property type="nucleotide sequence ID" value="XM_046102555.1"/>
</dbReference>